<dbReference type="Proteomes" id="UP000756132">
    <property type="component" value="Chromosome 3"/>
</dbReference>
<dbReference type="SUPFAM" id="SSF56815">
    <property type="entry name" value="Sec1/munc18-like (SM) proteins"/>
    <property type="match status" value="1"/>
</dbReference>
<dbReference type="KEGG" id="ffu:CLAFUR5_08118"/>
<dbReference type="InterPro" id="IPR027482">
    <property type="entry name" value="Sec1-like_dom2"/>
</dbReference>
<dbReference type="Gene3D" id="3.90.830.10">
    <property type="entry name" value="Syntaxin Binding Protein 1, Chain A, domain 2"/>
    <property type="match status" value="1"/>
</dbReference>
<name>A0A9Q8LE83_PASFU</name>
<dbReference type="RefSeq" id="XP_047759434.1">
    <property type="nucleotide sequence ID" value="XM_047907266.1"/>
</dbReference>
<feature type="compositionally biased region" description="Polar residues" evidence="2">
    <location>
        <begin position="286"/>
        <end position="302"/>
    </location>
</feature>
<dbReference type="OrthoDB" id="10262287at2759"/>
<dbReference type="PANTHER" id="PTHR11679">
    <property type="entry name" value="VESICLE PROTEIN SORTING-ASSOCIATED"/>
    <property type="match status" value="1"/>
</dbReference>
<dbReference type="Gene3D" id="3.40.50.2060">
    <property type="match status" value="1"/>
</dbReference>
<sequence length="669" mass="73592">MAVHAAATAINTQEITDKARRELLHHLEAVRGKKNLVIEKSLAGTVGLIVKFSTLQEYGVDKPFFLENHNIDSSQRNIIFMVRGEDAKKIRMLAEQIKLVRSQSQTDHDFTIIWVPRRTLVSNLILEEHGVLGEANITELALHFVPLEPDLLSLELDDAFSQLCLRKDPTSLFASAKALMLLQKQYGLFPRILGKGDNAKRLADLLQRMRNEEDVNAAVDPNSAYLTSFGLTPSHLIENLIIIDRDVDFPTVLSTQLTYEGLLDEAFGITNNTTEVDSSILGGAPPTQSQSQTNGSTPTPTAATKRKVVLDGTDKLYPDLRDANFATVGPMLNRTARRLASDNETMHNKDQTVADLKNVVAKLPSYQAESASLKIHTSLAEELMRVTRSESFGRMLEVQQNLLAGTDPTTVHENIEELIARDTPLTTVLRLLCLESCLSNGIRQRDLDHFKRHILQAYGYQHALTLTSLGKMNLLLPKESHRGYLNPIAGAAGQTATDWNGSRKALSLWIDEVKESDPEDVAYVFSGYAPLSVRLVQCILQKIYLHNISNPKNATSNSATPGTSGTGWKHFEDAISRIRGATVDITQKGSDADASHARKTLRGIKEGPKVSVVFFLGGVTYAEIAALRFVSQQLEESSGRKLVIGTTGIINGKRAVDVAVEKRAFGGEG</sequence>
<keyword evidence="4" id="KW-1185">Reference proteome</keyword>
<dbReference type="GeneID" id="71987996"/>
<organism evidence="3 4">
    <name type="scientific">Passalora fulva</name>
    <name type="common">Tomato leaf mold</name>
    <name type="synonym">Cladosporium fulvum</name>
    <dbReference type="NCBI Taxonomy" id="5499"/>
    <lineage>
        <taxon>Eukaryota</taxon>
        <taxon>Fungi</taxon>
        <taxon>Dikarya</taxon>
        <taxon>Ascomycota</taxon>
        <taxon>Pezizomycotina</taxon>
        <taxon>Dothideomycetes</taxon>
        <taxon>Dothideomycetidae</taxon>
        <taxon>Mycosphaerellales</taxon>
        <taxon>Mycosphaerellaceae</taxon>
        <taxon>Fulvia</taxon>
    </lineage>
</organism>
<dbReference type="Gene3D" id="1.25.40.850">
    <property type="match status" value="1"/>
</dbReference>
<dbReference type="InterPro" id="IPR043154">
    <property type="entry name" value="Sec-1-like_dom1"/>
</dbReference>
<gene>
    <name evidence="3" type="ORF">CLAFUR5_08118</name>
</gene>
<reference evidence="3" key="1">
    <citation type="submission" date="2021-12" db="EMBL/GenBank/DDBJ databases">
        <authorList>
            <person name="Zaccaron A."/>
            <person name="Stergiopoulos I."/>
        </authorList>
    </citation>
    <scope>NUCLEOTIDE SEQUENCE</scope>
    <source>
        <strain evidence="3">Race5_Kim</strain>
    </source>
</reference>
<dbReference type="Pfam" id="PF00995">
    <property type="entry name" value="Sec1"/>
    <property type="match status" value="1"/>
</dbReference>
<evidence type="ECO:0000313" key="4">
    <source>
        <dbReference type="Proteomes" id="UP000756132"/>
    </source>
</evidence>
<dbReference type="InterPro" id="IPR001619">
    <property type="entry name" value="Sec1-like"/>
</dbReference>
<proteinExistence type="inferred from homology"/>
<dbReference type="AlphaFoldDB" id="A0A9Q8LE83"/>
<dbReference type="InterPro" id="IPR043127">
    <property type="entry name" value="Sec-1-like_dom3a"/>
</dbReference>
<dbReference type="Gene3D" id="3.40.50.1910">
    <property type="match status" value="1"/>
</dbReference>
<dbReference type="OMA" id="EFHIFFV"/>
<evidence type="ECO:0000256" key="2">
    <source>
        <dbReference type="SAM" id="MobiDB-lite"/>
    </source>
</evidence>
<dbReference type="InterPro" id="IPR043155">
    <property type="entry name" value="VPS33_dom3b"/>
</dbReference>
<protein>
    <submittedName>
        <fullName evidence="3">Vacuolar protein sorting-associated protein 33A</fullName>
    </submittedName>
</protein>
<dbReference type="InterPro" id="IPR036045">
    <property type="entry name" value="Sec1-like_sf"/>
</dbReference>
<dbReference type="EMBL" id="CP090165">
    <property type="protein sequence ID" value="UJO15068.1"/>
    <property type="molecule type" value="Genomic_DNA"/>
</dbReference>
<dbReference type="GO" id="GO:0016192">
    <property type="term" value="P:vesicle-mediated transport"/>
    <property type="evidence" value="ECO:0007669"/>
    <property type="project" value="InterPro"/>
</dbReference>
<reference evidence="3" key="2">
    <citation type="journal article" date="2022" name="Microb. Genom.">
        <title>A chromosome-scale genome assembly of the tomato pathogen Cladosporium fulvum reveals a compartmentalized genome architecture and the presence of a dispensable chromosome.</title>
        <authorList>
            <person name="Zaccaron A.Z."/>
            <person name="Chen L.H."/>
            <person name="Samaras A."/>
            <person name="Stergiopoulos I."/>
        </authorList>
    </citation>
    <scope>NUCLEOTIDE SEQUENCE</scope>
    <source>
        <strain evidence="3">Race5_Kim</strain>
    </source>
</reference>
<evidence type="ECO:0000256" key="1">
    <source>
        <dbReference type="ARBA" id="ARBA00009884"/>
    </source>
</evidence>
<comment type="similarity">
    <text evidence="1">Belongs to the STXBP/unc-18/SEC1 family.</text>
</comment>
<accession>A0A9Q8LE83</accession>
<feature type="region of interest" description="Disordered" evidence="2">
    <location>
        <begin position="277"/>
        <end position="303"/>
    </location>
</feature>
<evidence type="ECO:0000313" key="3">
    <source>
        <dbReference type="EMBL" id="UJO15068.1"/>
    </source>
</evidence>